<dbReference type="InterPro" id="IPR036871">
    <property type="entry name" value="PX_dom_sf"/>
</dbReference>
<comment type="caution">
    <text evidence="1">The sequence shown here is derived from an EMBL/GenBank/DDBJ whole genome shotgun (WGS) entry which is preliminary data.</text>
</comment>
<sequence length="199" mass="22552">MSFSPVSSPSEVAQFLRLMETATLLPSPSTAPAQAQLTTMQVIETVAIRESVKRNGHRYYLIDVYFKASSRSPTSVQGIPKKPSLQIQRRFSDFMSLRYEIYHYARQRHSHGNVPCHYCAKIIAHNILGRGQPGLFTKIVNSEDSTRRLLDQFTKKIVDLTLRTSTAREPECAGQKYIPLVVSRFLHPDEPSNEEGTKN</sequence>
<proteinExistence type="predicted"/>
<dbReference type="Proteomes" id="UP000794436">
    <property type="component" value="Unassembled WGS sequence"/>
</dbReference>
<evidence type="ECO:0000313" key="2">
    <source>
        <dbReference type="Proteomes" id="UP000794436"/>
    </source>
</evidence>
<reference evidence="1" key="1">
    <citation type="submission" date="2019-03" db="EMBL/GenBank/DDBJ databases">
        <title>Long read genome sequence of the mycoparasitic Pythium oligandrum ATCC 38472 isolated from sugarbeet rhizosphere.</title>
        <authorList>
            <person name="Gaulin E."/>
        </authorList>
    </citation>
    <scope>NUCLEOTIDE SEQUENCE</scope>
    <source>
        <strain evidence="1">ATCC 38472_TT</strain>
    </source>
</reference>
<name>A0A8K1FLC6_PYTOL</name>
<evidence type="ECO:0008006" key="3">
    <source>
        <dbReference type="Google" id="ProtNLM"/>
    </source>
</evidence>
<dbReference type="EMBL" id="SPLM01000072">
    <property type="protein sequence ID" value="TMW63707.1"/>
    <property type="molecule type" value="Genomic_DNA"/>
</dbReference>
<evidence type="ECO:0000313" key="1">
    <source>
        <dbReference type="EMBL" id="TMW63707.1"/>
    </source>
</evidence>
<keyword evidence="2" id="KW-1185">Reference proteome</keyword>
<accession>A0A8K1FLC6</accession>
<organism evidence="1 2">
    <name type="scientific">Pythium oligandrum</name>
    <name type="common">Mycoparasitic fungus</name>
    <dbReference type="NCBI Taxonomy" id="41045"/>
    <lineage>
        <taxon>Eukaryota</taxon>
        <taxon>Sar</taxon>
        <taxon>Stramenopiles</taxon>
        <taxon>Oomycota</taxon>
        <taxon>Peronosporomycetes</taxon>
        <taxon>Pythiales</taxon>
        <taxon>Pythiaceae</taxon>
        <taxon>Pythium</taxon>
    </lineage>
</organism>
<dbReference type="SUPFAM" id="SSF64268">
    <property type="entry name" value="PX domain"/>
    <property type="match status" value="1"/>
</dbReference>
<gene>
    <name evidence="1" type="ORF">Poli38472_002648</name>
</gene>
<dbReference type="OrthoDB" id="113054at2759"/>
<protein>
    <recommendedName>
        <fullName evidence="3">PX domain-containing protein</fullName>
    </recommendedName>
</protein>
<dbReference type="AlphaFoldDB" id="A0A8K1FLC6"/>
<dbReference type="GO" id="GO:0035091">
    <property type="term" value="F:phosphatidylinositol binding"/>
    <property type="evidence" value="ECO:0007669"/>
    <property type="project" value="InterPro"/>
</dbReference>